<accession>A0AAN7QL89</accession>
<dbReference type="GO" id="GO:0005743">
    <property type="term" value="C:mitochondrial inner membrane"/>
    <property type="evidence" value="ECO:0007669"/>
    <property type="project" value="TreeGrafter"/>
</dbReference>
<dbReference type="Proteomes" id="UP001353858">
    <property type="component" value="Unassembled WGS sequence"/>
</dbReference>
<dbReference type="EMBL" id="JARPUR010000002">
    <property type="protein sequence ID" value="KAK4883428.1"/>
    <property type="molecule type" value="Genomic_DNA"/>
</dbReference>
<dbReference type="PANTHER" id="PTHR43173">
    <property type="entry name" value="ABC1 FAMILY PROTEIN"/>
    <property type="match status" value="1"/>
</dbReference>
<gene>
    <name evidence="2" type="ORF">RN001_006747</name>
</gene>
<dbReference type="InterPro" id="IPR051130">
    <property type="entry name" value="Mito_struct-func_regulator"/>
</dbReference>
<evidence type="ECO:0000313" key="2">
    <source>
        <dbReference type="EMBL" id="KAK4883428.1"/>
    </source>
</evidence>
<feature type="domain" description="ABC1 atypical kinase-like" evidence="1">
    <location>
        <begin position="122"/>
        <end position="169"/>
    </location>
</feature>
<dbReference type="GO" id="GO:0007005">
    <property type="term" value="P:mitochondrion organization"/>
    <property type="evidence" value="ECO:0007669"/>
    <property type="project" value="TreeGrafter"/>
</dbReference>
<reference evidence="3" key="1">
    <citation type="submission" date="2023-01" db="EMBL/GenBank/DDBJ databases">
        <title>Key to firefly adult light organ development and bioluminescence: homeobox transcription factors regulate luciferase expression and transportation to peroxisome.</title>
        <authorList>
            <person name="Fu X."/>
        </authorList>
    </citation>
    <scope>NUCLEOTIDE SEQUENCE [LARGE SCALE GENOMIC DNA]</scope>
</reference>
<organism evidence="2 3">
    <name type="scientific">Aquatica leii</name>
    <dbReference type="NCBI Taxonomy" id="1421715"/>
    <lineage>
        <taxon>Eukaryota</taxon>
        <taxon>Metazoa</taxon>
        <taxon>Ecdysozoa</taxon>
        <taxon>Arthropoda</taxon>
        <taxon>Hexapoda</taxon>
        <taxon>Insecta</taxon>
        <taxon>Pterygota</taxon>
        <taxon>Neoptera</taxon>
        <taxon>Endopterygota</taxon>
        <taxon>Coleoptera</taxon>
        <taxon>Polyphaga</taxon>
        <taxon>Elateriformia</taxon>
        <taxon>Elateroidea</taxon>
        <taxon>Lampyridae</taxon>
        <taxon>Luciolinae</taxon>
        <taxon>Aquatica</taxon>
    </lineage>
</organism>
<keyword evidence="3" id="KW-1185">Reference proteome</keyword>
<dbReference type="Pfam" id="PF03109">
    <property type="entry name" value="ABC1"/>
    <property type="match status" value="1"/>
</dbReference>
<dbReference type="PANTHER" id="PTHR43173:SF19">
    <property type="entry name" value="AARF DOMAIN-CONTAINING PROTEIN KINASE 1"/>
    <property type="match status" value="1"/>
</dbReference>
<evidence type="ECO:0000313" key="3">
    <source>
        <dbReference type="Proteomes" id="UP001353858"/>
    </source>
</evidence>
<evidence type="ECO:0000259" key="1">
    <source>
        <dbReference type="Pfam" id="PF03109"/>
    </source>
</evidence>
<dbReference type="AlphaFoldDB" id="A0AAN7QL89"/>
<name>A0AAN7QL89_9COLE</name>
<sequence>MNKLSFRRLFKYGSIAGLSTGLLISLRANDYDFNSIGILRLSRAVSTVYDIALVYRNKLYKSNLEGSQPDFEKIKSYCHEVAADKLLQLCCKNKGVYIKVGQHIGALDYLVPEEYVKTMKILHSHAPSSKLEDVYKVLREDFKTDPSKIFKEFDEKPLGTASLAQVHRNSVVPTELL</sequence>
<comment type="caution">
    <text evidence="2">The sequence shown here is derived from an EMBL/GenBank/DDBJ whole genome shotgun (WGS) entry which is preliminary data.</text>
</comment>
<dbReference type="InterPro" id="IPR004147">
    <property type="entry name" value="ABC1_dom"/>
</dbReference>
<proteinExistence type="predicted"/>
<protein>
    <recommendedName>
        <fullName evidence="1">ABC1 atypical kinase-like domain-containing protein</fullName>
    </recommendedName>
</protein>
<dbReference type="GO" id="GO:0055088">
    <property type="term" value="P:lipid homeostasis"/>
    <property type="evidence" value="ECO:0007669"/>
    <property type="project" value="TreeGrafter"/>
</dbReference>